<dbReference type="KEGG" id="tva:4745330"/>
<keyword evidence="2" id="KW-0677">Repeat</keyword>
<dbReference type="InParanoid" id="A2G590"/>
<dbReference type="PANTHER" id="PTHR12848">
    <property type="entry name" value="REGULATORY-ASSOCIATED PROTEIN OF MTOR"/>
    <property type="match status" value="1"/>
</dbReference>
<evidence type="ECO:0000259" key="3">
    <source>
        <dbReference type="SMART" id="SM01302"/>
    </source>
</evidence>
<dbReference type="PANTHER" id="PTHR12848:SF16">
    <property type="entry name" value="REGULATORY-ASSOCIATED PROTEIN OF MTOR"/>
    <property type="match status" value="1"/>
</dbReference>
<dbReference type="GO" id="GO:0005737">
    <property type="term" value="C:cytoplasm"/>
    <property type="evidence" value="ECO:0000318"/>
    <property type="project" value="GO_Central"/>
</dbReference>
<evidence type="ECO:0000313" key="4">
    <source>
        <dbReference type="EMBL" id="EAX87670.1"/>
    </source>
</evidence>
<proteinExistence type="predicted"/>
<dbReference type="Pfam" id="PF14538">
    <property type="entry name" value="Raptor_N"/>
    <property type="match status" value="1"/>
</dbReference>
<dbReference type="GO" id="GO:0031929">
    <property type="term" value="P:TOR signaling"/>
    <property type="evidence" value="ECO:0000318"/>
    <property type="project" value="GO_Central"/>
</dbReference>
<dbReference type="OrthoDB" id="10262360at2759"/>
<dbReference type="STRING" id="5722.A2G590"/>
<sequence>MFSGMNQKSGNTCTPLVLSKSKEVPQVVCTKTKAALCLLCLFDGLHTPTIRRLSRKPRLICNKPLLTFDPTVFAPSSSNAIQDLYSASMKCPAEIFVDPPGNKISEVIKTYSQNAKTERLIIHYFGQGCLPPTADGSLFFFSDDRSKYKPMKIETLMNICPTPLCLIVDSPSAGNILPFLQKKQDVIAFFACSPNEVLPISTDAPWDLFSSCLLSPFETAVWWHTRRHSYVFKGTENSNHPNYFLKKFLFALIDAIAFDTQPATLFDILAKDPAMTQLARGFILSMRIMQSFNLHPISIPEHRPTSSHDLWLFWDTALDCSLAMSDQEAATMIFQMFIKSFKSFPTVGVMPIFSFFITRAEFCEAAVSTLCDFLDTHGDLAIYAPRSNIAKTIIEMDKPSESAILLLAKILSISSGTGAMSPFQQQWLFWFQDTKESSVSEIKAGMLAIICAISWNFLSIFTKIWNVCVEKAQECAPYSSILLGLLLGSAGRLMNLPPFGQNFYPLLDNSSYFIRASTVFLLGMMKDRNMLDKLFEMLENDDEPIVRQQIVVSLSRIQQYKHDDAILDNLNKIKATEKDEEVLKLINLALEGKYDEVQEECSILKMVIEAVKSNGFIEKYYCGTMI</sequence>
<accession>A2G590</accession>
<reference evidence="4" key="1">
    <citation type="submission" date="2006-10" db="EMBL/GenBank/DDBJ databases">
        <authorList>
            <person name="Amadeo P."/>
            <person name="Zhao Q."/>
            <person name="Wortman J."/>
            <person name="Fraser-Liggett C."/>
            <person name="Carlton J."/>
        </authorList>
    </citation>
    <scope>NUCLEOTIDE SEQUENCE</scope>
    <source>
        <strain evidence="4">G3</strain>
    </source>
</reference>
<dbReference type="GO" id="GO:0031931">
    <property type="term" value="C:TORC1 complex"/>
    <property type="evidence" value="ECO:0000318"/>
    <property type="project" value="GO_Central"/>
</dbReference>
<dbReference type="AlphaFoldDB" id="A2G590"/>
<name>A2G590_TRIV3</name>
<dbReference type="InterPro" id="IPR004083">
    <property type="entry name" value="Raptor"/>
</dbReference>
<evidence type="ECO:0000256" key="2">
    <source>
        <dbReference type="ARBA" id="ARBA00022737"/>
    </source>
</evidence>
<feature type="domain" description="Raptor N-terminal CASPase-like" evidence="3">
    <location>
        <begin position="29"/>
        <end position="181"/>
    </location>
</feature>
<dbReference type="Proteomes" id="UP000001542">
    <property type="component" value="Unassembled WGS sequence"/>
</dbReference>
<organism evidence="4 5">
    <name type="scientific">Trichomonas vaginalis (strain ATCC PRA-98 / G3)</name>
    <dbReference type="NCBI Taxonomy" id="412133"/>
    <lineage>
        <taxon>Eukaryota</taxon>
        <taxon>Metamonada</taxon>
        <taxon>Parabasalia</taxon>
        <taxon>Trichomonadida</taxon>
        <taxon>Trichomonadidae</taxon>
        <taxon>Trichomonas</taxon>
    </lineage>
</organism>
<dbReference type="InterPro" id="IPR016024">
    <property type="entry name" value="ARM-type_fold"/>
</dbReference>
<dbReference type="GO" id="GO:0030674">
    <property type="term" value="F:protein-macromolecule adaptor activity"/>
    <property type="evidence" value="ECO:0000318"/>
    <property type="project" value="GO_Central"/>
</dbReference>
<dbReference type="SMART" id="SM01302">
    <property type="entry name" value="Raptor_N"/>
    <property type="match status" value="1"/>
</dbReference>
<gene>
    <name evidence="4" type="ORF">TVAG_001120</name>
</gene>
<dbReference type="eggNOG" id="KOG1517">
    <property type="taxonomic scope" value="Eukaryota"/>
</dbReference>
<dbReference type="InterPro" id="IPR011989">
    <property type="entry name" value="ARM-like"/>
</dbReference>
<evidence type="ECO:0000313" key="5">
    <source>
        <dbReference type="Proteomes" id="UP000001542"/>
    </source>
</evidence>
<dbReference type="GO" id="GO:0030307">
    <property type="term" value="P:positive regulation of cell growth"/>
    <property type="evidence" value="ECO:0000318"/>
    <property type="project" value="GO_Central"/>
</dbReference>
<dbReference type="InterPro" id="IPR029347">
    <property type="entry name" value="Raptor_N"/>
</dbReference>
<keyword evidence="1" id="KW-0853">WD repeat</keyword>
<reference evidence="4" key="2">
    <citation type="journal article" date="2007" name="Science">
        <title>Draft genome sequence of the sexually transmitted pathogen Trichomonas vaginalis.</title>
        <authorList>
            <person name="Carlton J.M."/>
            <person name="Hirt R.P."/>
            <person name="Silva J.C."/>
            <person name="Delcher A.L."/>
            <person name="Schatz M."/>
            <person name="Zhao Q."/>
            <person name="Wortman J.R."/>
            <person name="Bidwell S.L."/>
            <person name="Alsmark U.C.M."/>
            <person name="Besteiro S."/>
            <person name="Sicheritz-Ponten T."/>
            <person name="Noel C.J."/>
            <person name="Dacks J.B."/>
            <person name="Foster P.G."/>
            <person name="Simillion C."/>
            <person name="Van de Peer Y."/>
            <person name="Miranda-Saavedra D."/>
            <person name="Barton G.J."/>
            <person name="Westrop G.D."/>
            <person name="Mueller S."/>
            <person name="Dessi D."/>
            <person name="Fiori P.L."/>
            <person name="Ren Q."/>
            <person name="Paulsen I."/>
            <person name="Zhang H."/>
            <person name="Bastida-Corcuera F.D."/>
            <person name="Simoes-Barbosa A."/>
            <person name="Brown M.T."/>
            <person name="Hayes R.D."/>
            <person name="Mukherjee M."/>
            <person name="Okumura C.Y."/>
            <person name="Schneider R."/>
            <person name="Smith A.J."/>
            <person name="Vanacova S."/>
            <person name="Villalvazo M."/>
            <person name="Haas B.J."/>
            <person name="Pertea M."/>
            <person name="Feldblyum T.V."/>
            <person name="Utterback T.R."/>
            <person name="Shu C.L."/>
            <person name="Osoegawa K."/>
            <person name="de Jong P.J."/>
            <person name="Hrdy I."/>
            <person name="Horvathova L."/>
            <person name="Zubacova Z."/>
            <person name="Dolezal P."/>
            <person name="Malik S.B."/>
            <person name="Logsdon J.M. Jr."/>
            <person name="Henze K."/>
            <person name="Gupta A."/>
            <person name="Wang C.C."/>
            <person name="Dunne R.L."/>
            <person name="Upcroft J.A."/>
            <person name="Upcroft P."/>
            <person name="White O."/>
            <person name="Salzberg S.L."/>
            <person name="Tang P."/>
            <person name="Chiu C.-H."/>
            <person name="Lee Y.-S."/>
            <person name="Embley T.M."/>
            <person name="Coombs G.H."/>
            <person name="Mottram J.C."/>
            <person name="Tachezy J."/>
            <person name="Fraser-Liggett C.M."/>
            <person name="Johnson P.J."/>
        </authorList>
    </citation>
    <scope>NUCLEOTIDE SEQUENCE [LARGE SCALE GENOMIC DNA]</scope>
    <source>
        <strain evidence="4">G3</strain>
    </source>
</reference>
<dbReference type="GO" id="GO:0071230">
    <property type="term" value="P:cellular response to amino acid stimulus"/>
    <property type="evidence" value="ECO:0000318"/>
    <property type="project" value="GO_Central"/>
</dbReference>
<evidence type="ECO:0000256" key="1">
    <source>
        <dbReference type="ARBA" id="ARBA00022574"/>
    </source>
</evidence>
<dbReference type="EMBL" id="DS114414">
    <property type="protein sequence ID" value="EAX87670.1"/>
    <property type="molecule type" value="Genomic_DNA"/>
</dbReference>
<keyword evidence="5" id="KW-1185">Reference proteome</keyword>
<dbReference type="SMR" id="A2G590"/>
<dbReference type="GO" id="GO:0009267">
    <property type="term" value="P:cellular response to starvation"/>
    <property type="evidence" value="ECO:0000318"/>
    <property type="project" value="GO_Central"/>
</dbReference>
<dbReference type="GO" id="GO:0010506">
    <property type="term" value="P:regulation of autophagy"/>
    <property type="evidence" value="ECO:0000318"/>
    <property type="project" value="GO_Central"/>
</dbReference>
<dbReference type="PRINTS" id="PR01547">
    <property type="entry name" value="YEAST176DUF"/>
</dbReference>
<protein>
    <recommendedName>
        <fullName evidence="3">Raptor N-terminal CASPase-like domain-containing protein</fullName>
    </recommendedName>
</protein>
<dbReference type="VEuPathDB" id="TrichDB:TVAGG3_0977270"/>
<dbReference type="VEuPathDB" id="TrichDB:TVAG_001120"/>
<dbReference type="Gene3D" id="1.25.10.10">
    <property type="entry name" value="Leucine-rich Repeat Variant"/>
    <property type="match status" value="1"/>
</dbReference>
<dbReference type="SUPFAM" id="SSF48371">
    <property type="entry name" value="ARM repeat"/>
    <property type="match status" value="1"/>
</dbReference>